<protein>
    <recommendedName>
        <fullName evidence="1">NadR/Ttd14 AAA domain-containing protein</fullName>
    </recommendedName>
</protein>
<dbReference type="InterPro" id="IPR027417">
    <property type="entry name" value="P-loop_NTPase"/>
</dbReference>
<dbReference type="Pfam" id="PF13521">
    <property type="entry name" value="AAA_28"/>
    <property type="match status" value="1"/>
</dbReference>
<dbReference type="Gene3D" id="3.40.50.300">
    <property type="entry name" value="P-loop containing nucleotide triphosphate hydrolases"/>
    <property type="match status" value="1"/>
</dbReference>
<name>A0A8H9M5C7_9ALTE</name>
<accession>A0A8H9M5C7</accession>
<evidence type="ECO:0000313" key="3">
    <source>
        <dbReference type="Proteomes" id="UP000622604"/>
    </source>
</evidence>
<dbReference type="SUPFAM" id="SSF52540">
    <property type="entry name" value="P-loop containing nucleoside triphosphate hydrolases"/>
    <property type="match status" value="1"/>
</dbReference>
<dbReference type="EMBL" id="BMZC01000014">
    <property type="protein sequence ID" value="GGZ77706.1"/>
    <property type="molecule type" value="Genomic_DNA"/>
</dbReference>
<evidence type="ECO:0000259" key="1">
    <source>
        <dbReference type="Pfam" id="PF13521"/>
    </source>
</evidence>
<gene>
    <name evidence="2" type="ORF">GCM10011274_39750</name>
</gene>
<dbReference type="RefSeq" id="WP_191867001.1">
    <property type="nucleotide sequence ID" value="NZ_BMZC01000014.1"/>
</dbReference>
<organism evidence="2 3">
    <name type="scientific">Paraglaciecola chathamensis</name>
    <dbReference type="NCBI Taxonomy" id="368405"/>
    <lineage>
        <taxon>Bacteria</taxon>
        <taxon>Pseudomonadati</taxon>
        <taxon>Pseudomonadota</taxon>
        <taxon>Gammaproteobacteria</taxon>
        <taxon>Alteromonadales</taxon>
        <taxon>Alteromonadaceae</taxon>
        <taxon>Paraglaciecola</taxon>
    </lineage>
</organism>
<evidence type="ECO:0000313" key="2">
    <source>
        <dbReference type="EMBL" id="GGZ77706.1"/>
    </source>
</evidence>
<feature type="domain" description="NadR/Ttd14 AAA" evidence="1">
    <location>
        <begin position="12"/>
        <end position="144"/>
    </location>
</feature>
<reference evidence="2 3" key="1">
    <citation type="journal article" date="2014" name="Int. J. Syst. Evol. Microbiol.">
        <title>Complete genome sequence of Corynebacterium casei LMG S-19264T (=DSM 44701T), isolated from a smear-ripened cheese.</title>
        <authorList>
            <consortium name="US DOE Joint Genome Institute (JGI-PGF)"/>
            <person name="Walter F."/>
            <person name="Albersmeier A."/>
            <person name="Kalinowski J."/>
            <person name="Ruckert C."/>
        </authorList>
    </citation>
    <scope>NUCLEOTIDE SEQUENCE [LARGE SCALE GENOMIC DNA]</scope>
    <source>
        <strain evidence="2 3">KCTC 32337</strain>
    </source>
</reference>
<proteinExistence type="predicted"/>
<sequence length="211" mass="24104">MTNYPNSTRRFIALSGWEGAGKSQGVNHISKKLGFFILPEIARLMFPINDSILRKPLGELSELTFSGYVTGHHVCVANRIEKAVFDRCIIDPLAYQALYAPNKQLCFDGIQRYIDRFNETYSQSHLYDDIVLLRHPKDASFIKSVVFADEDRQYSHSVEQYLADARRFETCFMDCMDKLTGVAKRVIYVNAFPENPDVLRDLTLIAAGLDH</sequence>
<comment type="caution">
    <text evidence="2">The sequence shown here is derived from an EMBL/GenBank/DDBJ whole genome shotgun (WGS) entry which is preliminary data.</text>
</comment>
<dbReference type="Proteomes" id="UP000622604">
    <property type="component" value="Unassembled WGS sequence"/>
</dbReference>
<dbReference type="AlphaFoldDB" id="A0A8H9M5C7"/>
<dbReference type="InterPro" id="IPR038727">
    <property type="entry name" value="NadR/Ttd14_AAA_dom"/>
</dbReference>